<dbReference type="PANTHER" id="PTHR35797:SF1">
    <property type="entry name" value="PROTEASE"/>
    <property type="match status" value="1"/>
</dbReference>
<feature type="transmembrane region" description="Helical" evidence="1">
    <location>
        <begin position="170"/>
        <end position="188"/>
    </location>
</feature>
<accession>A0AB94IGM3</accession>
<feature type="transmembrane region" description="Helical" evidence="1">
    <location>
        <begin position="131"/>
        <end position="149"/>
    </location>
</feature>
<dbReference type="EMBL" id="ALAN01000156">
    <property type="protein sequence ID" value="ETI66261.1"/>
    <property type="molecule type" value="Genomic_DNA"/>
</dbReference>
<proteinExistence type="predicted"/>
<gene>
    <name evidence="3" type="ORF">BAVI_23558</name>
</gene>
<evidence type="ECO:0000259" key="2">
    <source>
        <dbReference type="Pfam" id="PF02517"/>
    </source>
</evidence>
<dbReference type="AlphaFoldDB" id="A0AB94IGM3"/>
<feature type="transmembrane region" description="Helical" evidence="1">
    <location>
        <begin position="235"/>
        <end position="253"/>
    </location>
</feature>
<dbReference type="GO" id="GO:0006508">
    <property type="term" value="P:proteolysis"/>
    <property type="evidence" value="ECO:0007669"/>
    <property type="project" value="UniProtKB-KW"/>
</dbReference>
<feature type="transmembrane region" description="Helical" evidence="1">
    <location>
        <begin position="96"/>
        <end position="119"/>
    </location>
</feature>
<feature type="transmembrane region" description="Helical" evidence="1">
    <location>
        <begin position="56"/>
        <end position="75"/>
    </location>
</feature>
<name>A0AB94IGM3_9BACI</name>
<keyword evidence="3" id="KW-0378">Hydrolase</keyword>
<evidence type="ECO:0000313" key="4">
    <source>
        <dbReference type="Proteomes" id="UP000018877"/>
    </source>
</evidence>
<feature type="transmembrane region" description="Helical" evidence="1">
    <location>
        <begin position="208"/>
        <end position="228"/>
    </location>
</feature>
<reference evidence="3 4" key="1">
    <citation type="journal article" date="2014" name="Environ. Microbiol.">
        <title>The nitrate-ammonifying and nosZ-carrying bacterium Bacillus vireti is a potent source and sink for nitric and nitrous oxide under high nitrate conditions.</title>
        <authorList>
            <person name="Mania D."/>
            <person name="Heylen K."/>
            <person name="van Spanning R.J."/>
            <person name="Frostegard A."/>
        </authorList>
    </citation>
    <scope>NUCLEOTIDE SEQUENCE [LARGE SCALE GENOMIC DNA]</scope>
    <source>
        <strain evidence="3 4">LMG 21834</strain>
    </source>
</reference>
<dbReference type="InterPro" id="IPR042150">
    <property type="entry name" value="MmRce1-like"/>
</dbReference>
<dbReference type="PANTHER" id="PTHR35797">
    <property type="entry name" value="PROTEASE-RELATED"/>
    <property type="match status" value="1"/>
</dbReference>
<protein>
    <submittedName>
        <fullName evidence="3">CAAX amino terminal protease family protein</fullName>
    </submittedName>
</protein>
<sequence length="304" mass="34400">MKALSELKNETSRLKEFLVSHPLSSYFIMAFLFSWLCLIPYILWQWGILPKSQNLAIFHVANVFVGPMLSAYIMIRTLEGKEAWKNIRKSIWQVRIGLKWYIFALLVIPAVMYIGMVIVNSGAPEFEGLSSKFFVTYPIYLVVVFFGGGPFPEEIGWRGFALPRMQKRFGALKATLLLGLLWACWHLPQFLTSAQHGGPGTHFNTFATNFPIFIVCCIAISIILTWIYNKKQGNLFSVMLVHASINTFSMIQPYATNPSLKDMDVSFMIVFVLLALIALISTRGKLGYDKNSYTVLAENVNAGR</sequence>
<dbReference type="Pfam" id="PF02517">
    <property type="entry name" value="Rce1-like"/>
    <property type="match status" value="1"/>
</dbReference>
<feature type="transmembrane region" description="Helical" evidence="1">
    <location>
        <begin position="265"/>
        <end position="282"/>
    </location>
</feature>
<comment type="caution">
    <text evidence="3">The sequence shown here is derived from an EMBL/GenBank/DDBJ whole genome shotgun (WGS) entry which is preliminary data.</text>
</comment>
<dbReference type="InterPro" id="IPR003675">
    <property type="entry name" value="Rce1/LyrA-like_dom"/>
</dbReference>
<dbReference type="GO" id="GO:0080120">
    <property type="term" value="P:CAAX-box protein maturation"/>
    <property type="evidence" value="ECO:0007669"/>
    <property type="project" value="UniProtKB-ARBA"/>
</dbReference>
<keyword evidence="4" id="KW-1185">Reference proteome</keyword>
<evidence type="ECO:0000256" key="1">
    <source>
        <dbReference type="SAM" id="Phobius"/>
    </source>
</evidence>
<evidence type="ECO:0000313" key="3">
    <source>
        <dbReference type="EMBL" id="ETI66261.1"/>
    </source>
</evidence>
<keyword evidence="1" id="KW-0812">Transmembrane</keyword>
<feature type="domain" description="CAAX prenyl protease 2/Lysostaphin resistance protein A-like" evidence="2">
    <location>
        <begin position="138"/>
        <end position="248"/>
    </location>
</feature>
<keyword evidence="1" id="KW-1133">Transmembrane helix</keyword>
<dbReference type="GO" id="GO:0004175">
    <property type="term" value="F:endopeptidase activity"/>
    <property type="evidence" value="ECO:0007669"/>
    <property type="project" value="UniProtKB-ARBA"/>
</dbReference>
<feature type="transmembrane region" description="Helical" evidence="1">
    <location>
        <begin position="23"/>
        <end position="44"/>
    </location>
</feature>
<dbReference type="Proteomes" id="UP000018877">
    <property type="component" value="Unassembled WGS sequence"/>
</dbReference>
<keyword evidence="3" id="KW-0645">Protease</keyword>
<keyword evidence="1" id="KW-0472">Membrane</keyword>
<organism evidence="3 4">
    <name type="scientific">Neobacillus vireti LMG 21834</name>
    <dbReference type="NCBI Taxonomy" id="1131730"/>
    <lineage>
        <taxon>Bacteria</taxon>
        <taxon>Bacillati</taxon>
        <taxon>Bacillota</taxon>
        <taxon>Bacilli</taxon>
        <taxon>Bacillales</taxon>
        <taxon>Bacillaceae</taxon>
        <taxon>Neobacillus</taxon>
    </lineage>
</organism>